<dbReference type="RefSeq" id="WP_163145992.1">
    <property type="nucleotide sequence ID" value="NZ_CP044455.1"/>
</dbReference>
<dbReference type="Gene3D" id="1.10.10.10">
    <property type="entry name" value="Winged helix-like DNA-binding domain superfamily/Winged helix DNA-binding domain"/>
    <property type="match status" value="1"/>
</dbReference>
<dbReference type="Pfam" id="PF03466">
    <property type="entry name" value="LysR_substrate"/>
    <property type="match status" value="1"/>
</dbReference>
<dbReference type="SUPFAM" id="SSF46785">
    <property type="entry name" value="Winged helix' DNA-binding domain"/>
    <property type="match status" value="1"/>
</dbReference>
<keyword evidence="2" id="KW-0805">Transcription regulation</keyword>
<organism evidence="6 7">
    <name type="scientific">Acinetobacter indicus</name>
    <dbReference type="NCBI Taxonomy" id="756892"/>
    <lineage>
        <taxon>Bacteria</taxon>
        <taxon>Pseudomonadati</taxon>
        <taxon>Pseudomonadota</taxon>
        <taxon>Gammaproteobacteria</taxon>
        <taxon>Moraxellales</taxon>
        <taxon>Moraxellaceae</taxon>
        <taxon>Acinetobacter</taxon>
    </lineage>
</organism>
<keyword evidence="4" id="KW-0804">Transcription</keyword>
<dbReference type="GO" id="GO:0003677">
    <property type="term" value="F:DNA binding"/>
    <property type="evidence" value="ECO:0007669"/>
    <property type="project" value="UniProtKB-KW"/>
</dbReference>
<evidence type="ECO:0000256" key="3">
    <source>
        <dbReference type="ARBA" id="ARBA00023125"/>
    </source>
</evidence>
<dbReference type="InterPro" id="IPR036388">
    <property type="entry name" value="WH-like_DNA-bd_sf"/>
</dbReference>
<dbReference type="Gene3D" id="3.40.190.10">
    <property type="entry name" value="Periplasmic binding protein-like II"/>
    <property type="match status" value="2"/>
</dbReference>
<keyword evidence="3" id="KW-0238">DNA-binding</keyword>
<proteinExistence type="inferred from homology"/>
<feature type="domain" description="HTH lysR-type" evidence="5">
    <location>
        <begin position="1"/>
        <end position="58"/>
    </location>
</feature>
<evidence type="ECO:0000256" key="4">
    <source>
        <dbReference type="ARBA" id="ARBA00023163"/>
    </source>
</evidence>
<protein>
    <submittedName>
        <fullName evidence="6">LysR family transcriptional regulator</fullName>
    </submittedName>
</protein>
<accession>A0A6C0Y4E7</accession>
<dbReference type="PANTHER" id="PTHR30346:SF0">
    <property type="entry name" value="HCA OPERON TRANSCRIPTIONAL ACTIVATOR HCAR"/>
    <property type="match status" value="1"/>
</dbReference>
<evidence type="ECO:0000256" key="2">
    <source>
        <dbReference type="ARBA" id="ARBA00023015"/>
    </source>
</evidence>
<dbReference type="InterPro" id="IPR036390">
    <property type="entry name" value="WH_DNA-bd_sf"/>
</dbReference>
<name>A0A6C0Y4E7_9GAMM</name>
<evidence type="ECO:0000259" key="5">
    <source>
        <dbReference type="PROSITE" id="PS50931"/>
    </source>
</evidence>
<evidence type="ECO:0000313" key="7">
    <source>
        <dbReference type="Proteomes" id="UP000503440"/>
    </source>
</evidence>
<dbReference type="AlphaFoldDB" id="A0A6C0Y4E7"/>
<dbReference type="InterPro" id="IPR005119">
    <property type="entry name" value="LysR_subst-bd"/>
</dbReference>
<sequence>MELRHLRYFAAVAEEQSFTKAADKLFTAQPSLSQQIKDLEEEVGVRLLDRSARQIQLTDEGRAFLPYALQAIENAKLAIAAARQVAHQKNNQIHIGLLNVAELKVLPLMLERLKQAIPNLQIHIQSLTCLEQIQRLKNAELDLSLTRYAIQQDDFVDLPILSEKIYLVSGQKFAPTKSRMSAEALLQQRLIMCEQTASPVFYEQVTRQVPIEQMPAEQLLWVTNVLQHINLINLGMGYSFVPEYLLRFLNEHVAIIETDFEVQPLHLYANYRKNNHNLALQLITQELAKLEFSVTES</sequence>
<dbReference type="Proteomes" id="UP000503440">
    <property type="component" value="Chromosome"/>
</dbReference>
<evidence type="ECO:0000313" key="6">
    <source>
        <dbReference type="EMBL" id="QIC70742.1"/>
    </source>
</evidence>
<comment type="similarity">
    <text evidence="1">Belongs to the LysR transcriptional regulatory family.</text>
</comment>
<gene>
    <name evidence="6" type="ORF">FSC09_10105</name>
</gene>
<dbReference type="GO" id="GO:0032993">
    <property type="term" value="C:protein-DNA complex"/>
    <property type="evidence" value="ECO:0007669"/>
    <property type="project" value="TreeGrafter"/>
</dbReference>
<dbReference type="PRINTS" id="PR00039">
    <property type="entry name" value="HTHLYSR"/>
</dbReference>
<dbReference type="Pfam" id="PF00126">
    <property type="entry name" value="HTH_1"/>
    <property type="match status" value="1"/>
</dbReference>
<dbReference type="PROSITE" id="PS50931">
    <property type="entry name" value="HTH_LYSR"/>
    <property type="match status" value="1"/>
</dbReference>
<dbReference type="EMBL" id="CP044455">
    <property type="protein sequence ID" value="QIC70742.1"/>
    <property type="molecule type" value="Genomic_DNA"/>
</dbReference>
<evidence type="ECO:0000256" key="1">
    <source>
        <dbReference type="ARBA" id="ARBA00009437"/>
    </source>
</evidence>
<reference evidence="6 7" key="1">
    <citation type="submission" date="2019-09" db="EMBL/GenBank/DDBJ databases">
        <title>Non-baumannii Acinetobacter spp. carrying blaNDM-1 isolated in China.</title>
        <authorList>
            <person name="Cui C."/>
            <person name="Chen C."/>
            <person name="Sun J."/>
            <person name="Liu Y."/>
        </authorList>
    </citation>
    <scope>NUCLEOTIDE SEQUENCE [LARGE SCALE GENOMIC DNA]</scope>
    <source>
        <strain evidence="6 7">B18</strain>
    </source>
</reference>
<dbReference type="PANTHER" id="PTHR30346">
    <property type="entry name" value="TRANSCRIPTIONAL DUAL REGULATOR HCAR-RELATED"/>
    <property type="match status" value="1"/>
</dbReference>
<dbReference type="SUPFAM" id="SSF53850">
    <property type="entry name" value="Periplasmic binding protein-like II"/>
    <property type="match status" value="1"/>
</dbReference>
<dbReference type="GO" id="GO:0003700">
    <property type="term" value="F:DNA-binding transcription factor activity"/>
    <property type="evidence" value="ECO:0007669"/>
    <property type="project" value="InterPro"/>
</dbReference>
<dbReference type="FunFam" id="1.10.10.10:FF:000001">
    <property type="entry name" value="LysR family transcriptional regulator"/>
    <property type="match status" value="1"/>
</dbReference>
<dbReference type="InterPro" id="IPR000847">
    <property type="entry name" value="LysR_HTH_N"/>
</dbReference>